<reference evidence="1 2" key="1">
    <citation type="journal article" date="2012" name="Science">
        <title>The Paleozoic origin of enzymatic lignin decomposition reconstructed from 31 fungal genomes.</title>
        <authorList>
            <person name="Floudas D."/>
            <person name="Binder M."/>
            <person name="Riley R."/>
            <person name="Barry K."/>
            <person name="Blanchette R.A."/>
            <person name="Henrissat B."/>
            <person name="Martinez A.T."/>
            <person name="Otillar R."/>
            <person name="Spatafora J.W."/>
            <person name="Yadav J.S."/>
            <person name="Aerts A."/>
            <person name="Benoit I."/>
            <person name="Boyd A."/>
            <person name="Carlson A."/>
            <person name="Copeland A."/>
            <person name="Coutinho P.M."/>
            <person name="de Vries R.P."/>
            <person name="Ferreira P."/>
            <person name="Findley K."/>
            <person name="Foster B."/>
            <person name="Gaskell J."/>
            <person name="Glotzer D."/>
            <person name="Gorecki P."/>
            <person name="Heitman J."/>
            <person name="Hesse C."/>
            <person name="Hori C."/>
            <person name="Igarashi K."/>
            <person name="Jurgens J.A."/>
            <person name="Kallen N."/>
            <person name="Kersten P."/>
            <person name="Kohler A."/>
            <person name="Kuees U."/>
            <person name="Kumar T.K.A."/>
            <person name="Kuo A."/>
            <person name="LaButti K."/>
            <person name="Larrondo L.F."/>
            <person name="Lindquist E."/>
            <person name="Ling A."/>
            <person name="Lombard V."/>
            <person name="Lucas S."/>
            <person name="Lundell T."/>
            <person name="Martin R."/>
            <person name="McLaughlin D.J."/>
            <person name="Morgenstern I."/>
            <person name="Morin E."/>
            <person name="Murat C."/>
            <person name="Nagy L.G."/>
            <person name="Nolan M."/>
            <person name="Ohm R.A."/>
            <person name="Patyshakuliyeva A."/>
            <person name="Rokas A."/>
            <person name="Ruiz-Duenas F.J."/>
            <person name="Sabat G."/>
            <person name="Salamov A."/>
            <person name="Samejima M."/>
            <person name="Schmutz J."/>
            <person name="Slot J.C."/>
            <person name="St John F."/>
            <person name="Stenlid J."/>
            <person name="Sun H."/>
            <person name="Sun S."/>
            <person name="Syed K."/>
            <person name="Tsang A."/>
            <person name="Wiebenga A."/>
            <person name="Young D."/>
            <person name="Pisabarro A."/>
            <person name="Eastwood D.C."/>
            <person name="Martin F."/>
            <person name="Cullen D."/>
            <person name="Grigoriev I.V."/>
            <person name="Hibbett D.S."/>
        </authorList>
    </citation>
    <scope>NUCLEOTIDE SEQUENCE</scope>
    <source>
        <strain evidence="2">FP-58527</strain>
    </source>
</reference>
<accession>S8EA91</accession>
<keyword evidence="2" id="KW-1185">Reference proteome</keyword>
<dbReference type="EMBL" id="KE504139">
    <property type="protein sequence ID" value="EPT01917.1"/>
    <property type="molecule type" value="Genomic_DNA"/>
</dbReference>
<proteinExistence type="predicted"/>
<dbReference type="AlphaFoldDB" id="S8EA91"/>
<sequence length="59" mass="7240">MPKDIALPTTVSPRAHPYSMRLRREWYARRHIYIHLAWMYHLRLVQLVFDVLGYYNPEP</sequence>
<dbReference type="HOGENOM" id="CLU_3014152_0_0_1"/>
<organism evidence="1 2">
    <name type="scientific">Fomitopsis schrenkii</name>
    <name type="common">Brown rot fungus</name>
    <dbReference type="NCBI Taxonomy" id="2126942"/>
    <lineage>
        <taxon>Eukaryota</taxon>
        <taxon>Fungi</taxon>
        <taxon>Dikarya</taxon>
        <taxon>Basidiomycota</taxon>
        <taxon>Agaricomycotina</taxon>
        <taxon>Agaricomycetes</taxon>
        <taxon>Polyporales</taxon>
        <taxon>Fomitopsis</taxon>
    </lineage>
</organism>
<evidence type="ECO:0000313" key="2">
    <source>
        <dbReference type="Proteomes" id="UP000015241"/>
    </source>
</evidence>
<name>S8EA91_FOMSC</name>
<gene>
    <name evidence="1" type="ORF">FOMPIDRAFT_101157</name>
</gene>
<protein>
    <submittedName>
        <fullName evidence="1">Uncharacterized protein</fullName>
    </submittedName>
</protein>
<dbReference type="InParanoid" id="S8EA91"/>
<dbReference type="Proteomes" id="UP000015241">
    <property type="component" value="Unassembled WGS sequence"/>
</dbReference>
<evidence type="ECO:0000313" key="1">
    <source>
        <dbReference type="EMBL" id="EPT01917.1"/>
    </source>
</evidence>